<evidence type="ECO:0000256" key="4">
    <source>
        <dbReference type="RuleBase" id="RU361156"/>
    </source>
</evidence>
<evidence type="ECO:0000256" key="5">
    <source>
        <dbReference type="SAM" id="Phobius"/>
    </source>
</evidence>
<keyword evidence="5" id="KW-0812">Transmembrane</keyword>
<keyword evidence="5" id="KW-0472">Membrane</keyword>
<organism evidence="6 7">
    <name type="scientific">Populus euphratica</name>
    <name type="common">Euphrates poplar</name>
    <dbReference type="NCBI Taxonomy" id="75702"/>
    <lineage>
        <taxon>Eukaryota</taxon>
        <taxon>Viridiplantae</taxon>
        <taxon>Streptophyta</taxon>
        <taxon>Embryophyta</taxon>
        <taxon>Tracheophyta</taxon>
        <taxon>Spermatophyta</taxon>
        <taxon>Magnoliopsida</taxon>
        <taxon>eudicotyledons</taxon>
        <taxon>Gunneridae</taxon>
        <taxon>Pentapetalae</taxon>
        <taxon>rosids</taxon>
        <taxon>fabids</taxon>
        <taxon>Malpighiales</taxon>
        <taxon>Salicaceae</taxon>
        <taxon>Saliceae</taxon>
        <taxon>Populus</taxon>
    </lineage>
</organism>
<dbReference type="AlphaFoldDB" id="A0AAJ6V6F6"/>
<dbReference type="FunFam" id="3.40.50.1820:FF:000453">
    <property type="entry name" value="Carboxypeptidase"/>
    <property type="match status" value="1"/>
</dbReference>
<accession>A0AAJ6V6F6</accession>
<comment type="subcellular location">
    <subcellularLocation>
        <location evidence="1">Secreted</location>
    </subcellularLocation>
</comment>
<evidence type="ECO:0000313" key="6">
    <source>
        <dbReference type="Proteomes" id="UP000694918"/>
    </source>
</evidence>
<dbReference type="GO" id="GO:0004185">
    <property type="term" value="F:serine-type carboxypeptidase activity"/>
    <property type="evidence" value="ECO:0007669"/>
    <property type="project" value="UniProtKB-UniRule"/>
</dbReference>
<dbReference type="GO" id="GO:0005576">
    <property type="term" value="C:extracellular region"/>
    <property type="evidence" value="ECO:0007669"/>
    <property type="project" value="UniProtKB-SubCell"/>
</dbReference>
<dbReference type="Pfam" id="PF00450">
    <property type="entry name" value="Peptidase_S10"/>
    <property type="match status" value="1"/>
</dbReference>
<dbReference type="Proteomes" id="UP000694918">
    <property type="component" value="Unplaced"/>
</dbReference>
<gene>
    <name evidence="7" type="primary">LOC105137393</name>
</gene>
<reference evidence="7" key="1">
    <citation type="submission" date="2025-08" db="UniProtKB">
        <authorList>
            <consortium name="RefSeq"/>
        </authorList>
    </citation>
    <scope>IDENTIFICATION</scope>
</reference>
<protein>
    <recommendedName>
        <fullName evidence="4">Carboxypeptidase</fullName>
        <ecNumber evidence="4">3.4.16.-</ecNumber>
    </recommendedName>
</protein>
<sequence length="553" mass="61615">MANETVNDNNKKLKLYSGDQDSFIPFTGGTLEDGFDDFHAISRSEVAKLRYKSQNAGVILIIAALFLSNMGAQSWIIMVVISATFMQLCRAVDDKLLSLPGQPRVSFQQYAGYETVDENQDRALFYYFVEAESDPASKPLVLWLNWGWPGCSSVGAGAFSENGPFRPSGGESLVRNDYSWNKEANMLYLESPARVGFSYSANQSFYNLVNDTITAQENFVFLQNWFLKFPEYKNRDLFITGESYAGHYIPQLAYLIVKSGLKFNLKGIALGNPLLEFGTDFNSEGDFYWSHGLISNPTYELLSAVCNTSQLWRERLGASLTASCLEVVDQLNAEIPDAIDKYDVTANVRLSSGESETLLGVHNLPLSPRFQSFSSGQSLQDALKNTGLCAGDKTFQYLNRKDVQETLHAKLVGTPQWTLCSRVTHYDLRNLEIPTIDVVGSLVSSGIRVLVYRWISDSVIPFTRSRNLVEGLAKKLGLNATVPYTAWFEGEQVGGWTQVYGDILTFTTIRRGSHMAPFSSPARSLALFAAFLSGKRRHKFLLIKLSNLAVVIL</sequence>
<name>A0AAJ6V6F6_POPEU</name>
<dbReference type="GO" id="GO:0005773">
    <property type="term" value="C:vacuole"/>
    <property type="evidence" value="ECO:0007669"/>
    <property type="project" value="TreeGrafter"/>
</dbReference>
<comment type="similarity">
    <text evidence="2 4">Belongs to the peptidase S10 family.</text>
</comment>
<dbReference type="GO" id="GO:0006508">
    <property type="term" value="P:proteolysis"/>
    <property type="evidence" value="ECO:0007669"/>
    <property type="project" value="UniProtKB-KW"/>
</dbReference>
<dbReference type="EC" id="3.4.16.-" evidence="4"/>
<dbReference type="PROSITE" id="PS00131">
    <property type="entry name" value="CARBOXYPEPT_SER_SER"/>
    <property type="match status" value="1"/>
</dbReference>
<dbReference type="RefSeq" id="XP_011041420.1">
    <property type="nucleotide sequence ID" value="XM_011043118.1"/>
</dbReference>
<keyword evidence="6" id="KW-1185">Reference proteome</keyword>
<dbReference type="PANTHER" id="PTHR11802">
    <property type="entry name" value="SERINE PROTEASE FAMILY S10 SERINE CARBOXYPEPTIDASE"/>
    <property type="match status" value="1"/>
</dbReference>
<dbReference type="InterPro" id="IPR029058">
    <property type="entry name" value="AB_hydrolase_fold"/>
</dbReference>
<proteinExistence type="inferred from homology"/>
<dbReference type="InterPro" id="IPR018202">
    <property type="entry name" value="Ser_caboxypep_ser_AS"/>
</dbReference>
<evidence type="ECO:0000256" key="3">
    <source>
        <dbReference type="ARBA" id="ARBA00022525"/>
    </source>
</evidence>
<dbReference type="PANTHER" id="PTHR11802:SF421">
    <property type="entry name" value="CARBOXYPEPTIDASE"/>
    <property type="match status" value="1"/>
</dbReference>
<dbReference type="PRINTS" id="PR00724">
    <property type="entry name" value="CRBOXYPTASEC"/>
</dbReference>
<keyword evidence="3" id="KW-0964">Secreted</keyword>
<evidence type="ECO:0000256" key="2">
    <source>
        <dbReference type="ARBA" id="ARBA00009431"/>
    </source>
</evidence>
<dbReference type="KEGG" id="peu:105137393"/>
<keyword evidence="5" id="KW-1133">Transmembrane helix</keyword>
<keyword evidence="4" id="KW-0645">Protease</keyword>
<dbReference type="Gene3D" id="3.40.50.11320">
    <property type="match status" value="1"/>
</dbReference>
<dbReference type="InterPro" id="IPR001563">
    <property type="entry name" value="Peptidase_S10"/>
</dbReference>
<evidence type="ECO:0000256" key="1">
    <source>
        <dbReference type="ARBA" id="ARBA00004613"/>
    </source>
</evidence>
<dbReference type="Gene3D" id="3.40.50.1820">
    <property type="entry name" value="alpha/beta hydrolase"/>
    <property type="match status" value="1"/>
</dbReference>
<dbReference type="Gene3D" id="6.10.250.940">
    <property type="match status" value="1"/>
</dbReference>
<feature type="transmembrane region" description="Helical" evidence="5">
    <location>
        <begin position="58"/>
        <end position="81"/>
    </location>
</feature>
<dbReference type="SUPFAM" id="SSF53474">
    <property type="entry name" value="alpha/beta-Hydrolases"/>
    <property type="match status" value="1"/>
</dbReference>
<keyword evidence="4" id="KW-0378">Hydrolase</keyword>
<keyword evidence="4" id="KW-0121">Carboxypeptidase</keyword>
<evidence type="ECO:0000313" key="7">
    <source>
        <dbReference type="RefSeq" id="XP_011041420.1"/>
    </source>
</evidence>
<dbReference type="GeneID" id="105137393"/>